<evidence type="ECO:0000313" key="3">
    <source>
        <dbReference type="Proteomes" id="UP000024635"/>
    </source>
</evidence>
<dbReference type="AlphaFoldDB" id="A0A016TP73"/>
<organism evidence="2 3">
    <name type="scientific">Ancylostoma ceylanicum</name>
    <dbReference type="NCBI Taxonomy" id="53326"/>
    <lineage>
        <taxon>Eukaryota</taxon>
        <taxon>Metazoa</taxon>
        <taxon>Ecdysozoa</taxon>
        <taxon>Nematoda</taxon>
        <taxon>Chromadorea</taxon>
        <taxon>Rhabditida</taxon>
        <taxon>Rhabditina</taxon>
        <taxon>Rhabditomorpha</taxon>
        <taxon>Strongyloidea</taxon>
        <taxon>Ancylostomatidae</taxon>
        <taxon>Ancylostomatinae</taxon>
        <taxon>Ancylostoma</taxon>
    </lineage>
</organism>
<sequence>MHVINVKYTLRENSDEHLSAESKRCDIKSLTEHIWQHVHNDVETSAMAPPTWTGLELRDIPDPLATFWESELGNQDPNNTGMRDAPEVRS</sequence>
<evidence type="ECO:0000313" key="2">
    <source>
        <dbReference type="EMBL" id="EYC04829.1"/>
    </source>
</evidence>
<name>A0A016TP73_9BILA</name>
<feature type="compositionally biased region" description="Polar residues" evidence="1">
    <location>
        <begin position="72"/>
        <end position="81"/>
    </location>
</feature>
<feature type="region of interest" description="Disordered" evidence="1">
    <location>
        <begin position="69"/>
        <end position="90"/>
    </location>
</feature>
<evidence type="ECO:0000256" key="1">
    <source>
        <dbReference type="SAM" id="MobiDB-lite"/>
    </source>
</evidence>
<protein>
    <submittedName>
        <fullName evidence="2">Uncharacterized protein</fullName>
    </submittedName>
</protein>
<dbReference type="Proteomes" id="UP000024635">
    <property type="component" value="Unassembled WGS sequence"/>
</dbReference>
<proteinExistence type="predicted"/>
<comment type="caution">
    <text evidence="2">The sequence shown here is derived from an EMBL/GenBank/DDBJ whole genome shotgun (WGS) entry which is preliminary data.</text>
</comment>
<reference evidence="3" key="1">
    <citation type="journal article" date="2015" name="Nat. Genet.">
        <title>The genome and transcriptome of the zoonotic hookworm Ancylostoma ceylanicum identify infection-specific gene families.</title>
        <authorList>
            <person name="Schwarz E.M."/>
            <person name="Hu Y."/>
            <person name="Antoshechkin I."/>
            <person name="Miller M.M."/>
            <person name="Sternberg P.W."/>
            <person name="Aroian R.V."/>
        </authorList>
    </citation>
    <scope>NUCLEOTIDE SEQUENCE</scope>
    <source>
        <strain evidence="3">HY135</strain>
    </source>
</reference>
<dbReference type="EMBL" id="JARK01001421">
    <property type="protein sequence ID" value="EYC04829.1"/>
    <property type="molecule type" value="Genomic_DNA"/>
</dbReference>
<gene>
    <name evidence="2" type="primary">Acey_s0085.g1816</name>
    <name evidence="2" type="ORF">Y032_0085g1816</name>
</gene>
<keyword evidence="3" id="KW-1185">Reference proteome</keyword>
<accession>A0A016TP73</accession>